<dbReference type="RefSeq" id="WP_280599000.1">
    <property type="nucleotide sequence ID" value="NZ_JARXRN010000011.1"/>
</dbReference>
<evidence type="ECO:0008006" key="3">
    <source>
        <dbReference type="Google" id="ProtNLM"/>
    </source>
</evidence>
<organism evidence="1 2">
    <name type="scientific">Luteimonas rhizosphaericola</name>
    <dbReference type="NCBI Taxonomy" id="3042024"/>
    <lineage>
        <taxon>Bacteria</taxon>
        <taxon>Pseudomonadati</taxon>
        <taxon>Pseudomonadota</taxon>
        <taxon>Gammaproteobacteria</taxon>
        <taxon>Lysobacterales</taxon>
        <taxon>Lysobacteraceae</taxon>
        <taxon>Luteimonas</taxon>
    </lineage>
</organism>
<evidence type="ECO:0000313" key="1">
    <source>
        <dbReference type="EMBL" id="MDH5829051.1"/>
    </source>
</evidence>
<sequence length="101" mass="11551">MIARTWHGRVAGAQADAYHAYLLRTGLGDYASTPGNRGVQVLRRTEGEITHFLLITLWDSLDAIRAFAGPDYERARYYPEDDDYLLEREPFVTHYEVLSTS</sequence>
<proteinExistence type="predicted"/>
<accession>A0ABT6JG77</accession>
<protein>
    <recommendedName>
        <fullName evidence="3">Antibiotic biosynthesis monooxygenase</fullName>
    </recommendedName>
</protein>
<reference evidence="1 2" key="1">
    <citation type="submission" date="2023-04" db="EMBL/GenBank/DDBJ databases">
        <title>Luteimonas sp. M1R5S18.</title>
        <authorList>
            <person name="Sun J.-Q."/>
        </authorList>
    </citation>
    <scope>NUCLEOTIDE SEQUENCE [LARGE SCALE GENOMIC DNA]</scope>
    <source>
        <strain evidence="1 2">M1R5S18</strain>
    </source>
</reference>
<dbReference type="Proteomes" id="UP001156831">
    <property type="component" value="Unassembled WGS sequence"/>
</dbReference>
<evidence type="ECO:0000313" key="2">
    <source>
        <dbReference type="Proteomes" id="UP001156831"/>
    </source>
</evidence>
<name>A0ABT6JG77_9GAMM</name>
<dbReference type="SUPFAM" id="SSF54909">
    <property type="entry name" value="Dimeric alpha+beta barrel"/>
    <property type="match status" value="1"/>
</dbReference>
<dbReference type="InterPro" id="IPR011008">
    <property type="entry name" value="Dimeric_a/b-barrel"/>
</dbReference>
<gene>
    <name evidence="1" type="ORF">QFW80_00740</name>
</gene>
<keyword evidence="2" id="KW-1185">Reference proteome</keyword>
<dbReference type="EMBL" id="JARXRN010000011">
    <property type="protein sequence ID" value="MDH5829051.1"/>
    <property type="molecule type" value="Genomic_DNA"/>
</dbReference>
<dbReference type="Gene3D" id="3.30.70.100">
    <property type="match status" value="1"/>
</dbReference>
<comment type="caution">
    <text evidence="1">The sequence shown here is derived from an EMBL/GenBank/DDBJ whole genome shotgun (WGS) entry which is preliminary data.</text>
</comment>